<dbReference type="InterPro" id="IPR020823">
    <property type="entry name" value="Cell_div_FtsA"/>
</dbReference>
<keyword evidence="2" id="KW-0132">Cell division</keyword>
<dbReference type="GO" id="GO:0051301">
    <property type="term" value="P:cell division"/>
    <property type="evidence" value="ECO:0007669"/>
    <property type="project" value="UniProtKB-KW"/>
</dbReference>
<keyword evidence="4" id="KW-0131">Cell cycle</keyword>
<organism evidence="6">
    <name type="scientific">marine sediment metagenome</name>
    <dbReference type="NCBI Taxonomy" id="412755"/>
    <lineage>
        <taxon>unclassified sequences</taxon>
        <taxon>metagenomes</taxon>
        <taxon>ecological metagenomes</taxon>
    </lineage>
</organism>
<evidence type="ECO:0000313" key="6">
    <source>
        <dbReference type="EMBL" id="GAG96386.1"/>
    </source>
</evidence>
<evidence type="ECO:0000256" key="2">
    <source>
        <dbReference type="ARBA" id="ARBA00022618"/>
    </source>
</evidence>
<dbReference type="InterPro" id="IPR050696">
    <property type="entry name" value="FtsA/MreB"/>
</dbReference>
<proteinExistence type="predicted"/>
<comment type="caution">
    <text evidence="6">The sequence shown here is derived from an EMBL/GenBank/DDBJ whole genome shotgun (WGS) entry which is preliminary data.</text>
</comment>
<dbReference type="Pfam" id="PF02491">
    <property type="entry name" value="SHS2_FTSA"/>
    <property type="match status" value="1"/>
</dbReference>
<dbReference type="SUPFAM" id="SSF53067">
    <property type="entry name" value="Actin-like ATPase domain"/>
    <property type="match status" value="2"/>
</dbReference>
<keyword evidence="1" id="KW-1003">Cell membrane</keyword>
<keyword evidence="3" id="KW-0472">Membrane</keyword>
<dbReference type="PANTHER" id="PTHR32432">
    <property type="entry name" value="CELL DIVISION PROTEIN FTSA-RELATED"/>
    <property type="match status" value="1"/>
</dbReference>
<reference evidence="6" key="1">
    <citation type="journal article" date="2014" name="Front. Microbiol.">
        <title>High frequency of phylogenetically diverse reductive dehalogenase-homologous genes in deep subseafloor sedimentary metagenomes.</title>
        <authorList>
            <person name="Kawai M."/>
            <person name="Futagami T."/>
            <person name="Toyoda A."/>
            <person name="Takaki Y."/>
            <person name="Nishi S."/>
            <person name="Hori S."/>
            <person name="Arai W."/>
            <person name="Tsubouchi T."/>
            <person name="Morono Y."/>
            <person name="Uchiyama I."/>
            <person name="Ito T."/>
            <person name="Fujiyama A."/>
            <person name="Inagaki F."/>
            <person name="Takami H."/>
        </authorList>
    </citation>
    <scope>NUCLEOTIDE SEQUENCE</scope>
    <source>
        <strain evidence="6">Expedition CK06-06</strain>
    </source>
</reference>
<dbReference type="SMART" id="SM00842">
    <property type="entry name" value="FtsA"/>
    <property type="match status" value="1"/>
</dbReference>
<sequence length="278" mass="30102">MSTNDEYIVGIDIGTTKVITLIGRVEKNNILKIKGYGISGCKGMKKGLVMDISEATKSILNSVEMAEKSTKMFIDNAYIGVTGKHISSISNWSEININSSNNIVRKTDVDKLISMANKVNIPSQHEIIHTLIKQFVIDGEKGIVDPIGLSASKLAVELLAVYGTASLINNVVNSVKAAKIVIEDIIIEGLASSEAVLTSEEKESGVILLDIGGGTTDVAIYKNKKMIFAYCLPVGGDLITNDISIGLNITFPKAEEIKKKFVNVDYNFYETLNKINIG</sequence>
<dbReference type="Gene3D" id="3.30.420.40">
    <property type="match status" value="2"/>
</dbReference>
<gene>
    <name evidence="6" type="ORF">S01H4_45091</name>
</gene>
<evidence type="ECO:0000256" key="3">
    <source>
        <dbReference type="ARBA" id="ARBA00023136"/>
    </source>
</evidence>
<dbReference type="PANTHER" id="PTHR32432:SF4">
    <property type="entry name" value="CELL DIVISION PROTEIN FTSA"/>
    <property type="match status" value="1"/>
</dbReference>
<evidence type="ECO:0000256" key="1">
    <source>
        <dbReference type="ARBA" id="ARBA00022475"/>
    </source>
</evidence>
<name>X1DIZ5_9ZZZZ</name>
<dbReference type="CDD" id="cd24048">
    <property type="entry name" value="ASKHA_NBD_FtsA"/>
    <property type="match status" value="1"/>
</dbReference>
<dbReference type="EMBL" id="BART01025072">
    <property type="protein sequence ID" value="GAG96386.1"/>
    <property type="molecule type" value="Genomic_DNA"/>
</dbReference>
<feature type="domain" description="SHS2" evidence="5">
    <location>
        <begin position="8"/>
        <end position="196"/>
    </location>
</feature>
<dbReference type="InterPro" id="IPR003494">
    <property type="entry name" value="SHS2_FtsA"/>
</dbReference>
<dbReference type="Gene3D" id="3.30.1490.110">
    <property type="match status" value="1"/>
</dbReference>
<evidence type="ECO:0000259" key="5">
    <source>
        <dbReference type="SMART" id="SM00842"/>
    </source>
</evidence>
<dbReference type="Pfam" id="PF14450">
    <property type="entry name" value="FtsA"/>
    <property type="match status" value="1"/>
</dbReference>
<dbReference type="InterPro" id="IPR043129">
    <property type="entry name" value="ATPase_NBD"/>
</dbReference>
<dbReference type="NCBIfam" id="TIGR01174">
    <property type="entry name" value="ftsA"/>
    <property type="match status" value="1"/>
</dbReference>
<evidence type="ECO:0000256" key="4">
    <source>
        <dbReference type="ARBA" id="ARBA00023306"/>
    </source>
</evidence>
<accession>X1DIZ5</accession>
<feature type="non-terminal residue" evidence="6">
    <location>
        <position position="278"/>
    </location>
</feature>
<dbReference type="GO" id="GO:0032153">
    <property type="term" value="C:cell division site"/>
    <property type="evidence" value="ECO:0007669"/>
    <property type="project" value="TreeGrafter"/>
</dbReference>
<dbReference type="GO" id="GO:0009898">
    <property type="term" value="C:cytoplasmic side of plasma membrane"/>
    <property type="evidence" value="ECO:0007669"/>
    <property type="project" value="TreeGrafter"/>
</dbReference>
<protein>
    <recommendedName>
        <fullName evidence="5">SHS2 domain-containing protein</fullName>
    </recommendedName>
</protein>
<dbReference type="AlphaFoldDB" id="X1DIZ5"/>